<dbReference type="PROSITE" id="PS51192">
    <property type="entry name" value="HELICASE_ATP_BIND_1"/>
    <property type="match status" value="1"/>
</dbReference>
<dbReference type="GO" id="GO:0016787">
    <property type="term" value="F:hydrolase activity"/>
    <property type="evidence" value="ECO:0007669"/>
    <property type="project" value="UniProtKB-KW"/>
</dbReference>
<evidence type="ECO:0000256" key="6">
    <source>
        <dbReference type="PROSITE-ProRule" id="PRU00552"/>
    </source>
</evidence>
<evidence type="ECO:0000256" key="2">
    <source>
        <dbReference type="ARBA" id="ARBA00022801"/>
    </source>
</evidence>
<dbReference type="AlphaFoldDB" id="A0A5C6C5W7"/>
<dbReference type="PANTHER" id="PTHR47959:SF13">
    <property type="entry name" value="ATP-DEPENDENT RNA HELICASE RHLE"/>
    <property type="match status" value="1"/>
</dbReference>
<proteinExistence type="inferred from homology"/>
<evidence type="ECO:0000259" key="10">
    <source>
        <dbReference type="PROSITE" id="PS51194"/>
    </source>
</evidence>
<dbReference type="PANTHER" id="PTHR47959">
    <property type="entry name" value="ATP-DEPENDENT RNA HELICASE RHLE-RELATED"/>
    <property type="match status" value="1"/>
</dbReference>
<comment type="caution">
    <text evidence="12">The sequence shown here is derived from an EMBL/GenBank/DDBJ whole genome shotgun (WGS) entry which is preliminary data.</text>
</comment>
<dbReference type="PROSITE" id="PS51195">
    <property type="entry name" value="Q_MOTIF"/>
    <property type="match status" value="1"/>
</dbReference>
<evidence type="ECO:0000256" key="3">
    <source>
        <dbReference type="ARBA" id="ARBA00022806"/>
    </source>
</evidence>
<name>A0A5C6C5W7_9BACT</name>
<feature type="short sequence motif" description="Q motif" evidence="6">
    <location>
        <begin position="17"/>
        <end position="45"/>
    </location>
</feature>
<dbReference type="GO" id="GO:0003724">
    <property type="term" value="F:RNA helicase activity"/>
    <property type="evidence" value="ECO:0007669"/>
    <property type="project" value="UniProtKB-EC"/>
</dbReference>
<keyword evidence="1 7" id="KW-0547">Nucleotide-binding</keyword>
<evidence type="ECO:0000313" key="13">
    <source>
        <dbReference type="Proteomes" id="UP000319908"/>
    </source>
</evidence>
<dbReference type="CDD" id="cd00268">
    <property type="entry name" value="DEADc"/>
    <property type="match status" value="1"/>
</dbReference>
<dbReference type="GO" id="GO:0005524">
    <property type="term" value="F:ATP binding"/>
    <property type="evidence" value="ECO:0007669"/>
    <property type="project" value="UniProtKB-KW"/>
</dbReference>
<feature type="domain" description="Helicase C-terminal" evidence="10">
    <location>
        <begin position="250"/>
        <end position="400"/>
    </location>
</feature>
<dbReference type="SMART" id="SM00490">
    <property type="entry name" value="HELICc"/>
    <property type="match status" value="1"/>
</dbReference>
<feature type="domain" description="Helicase ATP-binding" evidence="9">
    <location>
        <begin position="48"/>
        <end position="223"/>
    </location>
</feature>
<feature type="compositionally biased region" description="Basic residues" evidence="8">
    <location>
        <begin position="444"/>
        <end position="454"/>
    </location>
</feature>
<protein>
    <submittedName>
        <fullName evidence="12">ATP-dependent RNA helicase RhlE</fullName>
        <ecNumber evidence="12">3.6.4.13</ecNumber>
    </submittedName>
</protein>
<dbReference type="Pfam" id="PF00270">
    <property type="entry name" value="DEAD"/>
    <property type="match status" value="1"/>
</dbReference>
<dbReference type="EMBL" id="SJPU01000001">
    <property type="protein sequence ID" value="TWU18836.1"/>
    <property type="molecule type" value="Genomic_DNA"/>
</dbReference>
<dbReference type="GO" id="GO:0005829">
    <property type="term" value="C:cytosol"/>
    <property type="evidence" value="ECO:0007669"/>
    <property type="project" value="TreeGrafter"/>
</dbReference>
<evidence type="ECO:0000256" key="5">
    <source>
        <dbReference type="ARBA" id="ARBA00038437"/>
    </source>
</evidence>
<dbReference type="InterPro" id="IPR014001">
    <property type="entry name" value="Helicase_ATP-bd"/>
</dbReference>
<keyword evidence="4 7" id="KW-0067">ATP-binding</keyword>
<reference evidence="12 13" key="1">
    <citation type="journal article" date="2020" name="Antonie Van Leeuwenhoek">
        <title>Rhodopirellula heiligendammensis sp. nov., Rhodopirellula pilleata sp. nov., and Rhodopirellula solitaria sp. nov. isolated from natural or artificial marine surfaces in Northern Germany and California, USA, and emended description of the genus Rhodopirellula.</title>
        <authorList>
            <person name="Kallscheuer N."/>
            <person name="Wiegand S."/>
            <person name="Jogler M."/>
            <person name="Boedeker C."/>
            <person name="Peeters S.H."/>
            <person name="Rast P."/>
            <person name="Heuer A."/>
            <person name="Jetten M.S.M."/>
            <person name="Rohde M."/>
            <person name="Jogler C."/>
        </authorList>
    </citation>
    <scope>NUCLEOTIDE SEQUENCE [LARGE SCALE GENOMIC DNA]</scope>
    <source>
        <strain evidence="12 13">Poly21</strain>
    </source>
</reference>
<gene>
    <name evidence="12" type="primary">rhlE</name>
    <name evidence="12" type="ORF">Poly21_10020</name>
</gene>
<dbReference type="OrthoDB" id="9805696at2"/>
<evidence type="ECO:0000256" key="8">
    <source>
        <dbReference type="SAM" id="MobiDB-lite"/>
    </source>
</evidence>
<dbReference type="InterPro" id="IPR011545">
    <property type="entry name" value="DEAD/DEAH_box_helicase_dom"/>
</dbReference>
<dbReference type="EC" id="3.6.4.13" evidence="12"/>
<evidence type="ECO:0000256" key="7">
    <source>
        <dbReference type="RuleBase" id="RU000492"/>
    </source>
</evidence>
<dbReference type="Pfam" id="PF00271">
    <property type="entry name" value="Helicase_C"/>
    <property type="match status" value="1"/>
</dbReference>
<keyword evidence="13" id="KW-1185">Reference proteome</keyword>
<comment type="similarity">
    <text evidence="5 7">Belongs to the DEAD box helicase family.</text>
</comment>
<dbReference type="Proteomes" id="UP000319908">
    <property type="component" value="Unassembled WGS sequence"/>
</dbReference>
<dbReference type="InterPro" id="IPR050079">
    <property type="entry name" value="DEAD_box_RNA_helicase"/>
</dbReference>
<dbReference type="Gene3D" id="3.40.50.300">
    <property type="entry name" value="P-loop containing nucleotide triphosphate hydrolases"/>
    <property type="match status" value="2"/>
</dbReference>
<dbReference type="InterPro" id="IPR014014">
    <property type="entry name" value="RNA_helicase_DEAD_Q_motif"/>
</dbReference>
<accession>A0A5C6C5W7</accession>
<dbReference type="InterPro" id="IPR027417">
    <property type="entry name" value="P-loop_NTPase"/>
</dbReference>
<evidence type="ECO:0000256" key="1">
    <source>
        <dbReference type="ARBA" id="ARBA00022741"/>
    </source>
</evidence>
<dbReference type="InterPro" id="IPR001650">
    <property type="entry name" value="Helicase_C-like"/>
</dbReference>
<sequence>MHPASDSLKFEKETLLKTFESIDLFAPLKRALAEQEYVTPTPIQAQAIPAGVAGQDILGCAQTGTGKTAAFALPILDFLGHEKPRAAPNRPTTLVLAPTRELAIQIGDSFRVYGKHMKFHSALVYGGVGQTGQVNSMRKGVDVLIATPGRLIDLMDQGHINLRDVQIFVLDEADRMLDMGFLPALKKIIAALPQQRQSMFFSATLAPKIRELANSLLFNPVSINVTPKKTSVELIEQRLRIVRRDNKVSSLTELLLGKDVTRSIVFTRTKHGANSLVKKLDKSGIQAVAIHGNKTQNARQKALDAFRNDRINVLVATDVAARGIDIDGVSHVINYDMPVEPESYVHRIGRTGRAGADGIAISFCTGDERGELSAIESLIGQKLKVENPEERFEPASNAPKGRGQGGGGGGRSRGSRPAGGGRASGGQSRRGSNSGGGGKSSFPRNKKPGRHASV</sequence>
<dbReference type="GO" id="GO:0003676">
    <property type="term" value="F:nucleic acid binding"/>
    <property type="evidence" value="ECO:0007669"/>
    <property type="project" value="InterPro"/>
</dbReference>
<dbReference type="SUPFAM" id="SSF52540">
    <property type="entry name" value="P-loop containing nucleoside triphosphate hydrolases"/>
    <property type="match status" value="1"/>
</dbReference>
<keyword evidence="2 7" id="KW-0378">Hydrolase</keyword>
<feature type="domain" description="DEAD-box RNA helicase Q" evidence="11">
    <location>
        <begin position="17"/>
        <end position="45"/>
    </location>
</feature>
<dbReference type="CDD" id="cd18787">
    <property type="entry name" value="SF2_C_DEAD"/>
    <property type="match status" value="1"/>
</dbReference>
<feature type="compositionally biased region" description="Gly residues" evidence="8">
    <location>
        <begin position="402"/>
        <end position="424"/>
    </location>
</feature>
<dbReference type="InterPro" id="IPR000629">
    <property type="entry name" value="RNA-helicase_DEAD-box_CS"/>
</dbReference>
<dbReference type="InterPro" id="IPR044742">
    <property type="entry name" value="DEAD/DEAH_RhlB"/>
</dbReference>
<evidence type="ECO:0000259" key="9">
    <source>
        <dbReference type="PROSITE" id="PS51192"/>
    </source>
</evidence>
<feature type="region of interest" description="Disordered" evidence="8">
    <location>
        <begin position="385"/>
        <end position="454"/>
    </location>
</feature>
<dbReference type="SMART" id="SM00487">
    <property type="entry name" value="DEXDc"/>
    <property type="match status" value="1"/>
</dbReference>
<evidence type="ECO:0000256" key="4">
    <source>
        <dbReference type="ARBA" id="ARBA00022840"/>
    </source>
</evidence>
<evidence type="ECO:0000313" key="12">
    <source>
        <dbReference type="EMBL" id="TWU18836.1"/>
    </source>
</evidence>
<organism evidence="12 13">
    <name type="scientific">Allorhodopirellula heiligendammensis</name>
    <dbReference type="NCBI Taxonomy" id="2714739"/>
    <lineage>
        <taxon>Bacteria</taxon>
        <taxon>Pseudomonadati</taxon>
        <taxon>Planctomycetota</taxon>
        <taxon>Planctomycetia</taxon>
        <taxon>Pirellulales</taxon>
        <taxon>Pirellulaceae</taxon>
        <taxon>Allorhodopirellula</taxon>
    </lineage>
</organism>
<evidence type="ECO:0000259" key="11">
    <source>
        <dbReference type="PROSITE" id="PS51195"/>
    </source>
</evidence>
<dbReference type="PROSITE" id="PS00039">
    <property type="entry name" value="DEAD_ATP_HELICASE"/>
    <property type="match status" value="1"/>
</dbReference>
<dbReference type="PROSITE" id="PS51194">
    <property type="entry name" value="HELICASE_CTER"/>
    <property type="match status" value="1"/>
</dbReference>
<keyword evidence="3 7" id="KW-0347">Helicase</keyword>